<evidence type="ECO:0000313" key="1">
    <source>
        <dbReference type="EMBL" id="GAA4343127.1"/>
    </source>
</evidence>
<accession>A0ABP8HRA3</accession>
<sequence>MANDDVKLQSDRNFARQLNQIPGVDGHQYDTGQLRSLAKDYAKACGAGAAVGALAGAPLLGVTAIAGAIGGCVAGIGARALHTGSDTVGLQLDKFHRSLKSGGSSE</sequence>
<keyword evidence="2" id="KW-1185">Reference proteome</keyword>
<dbReference type="Proteomes" id="UP001501725">
    <property type="component" value="Unassembled WGS sequence"/>
</dbReference>
<evidence type="ECO:0000313" key="2">
    <source>
        <dbReference type="Proteomes" id="UP001501725"/>
    </source>
</evidence>
<organism evidence="1 2">
    <name type="scientific">Flaviaesturariibacter amylovorans</name>
    <dbReference type="NCBI Taxonomy" id="1084520"/>
    <lineage>
        <taxon>Bacteria</taxon>
        <taxon>Pseudomonadati</taxon>
        <taxon>Bacteroidota</taxon>
        <taxon>Chitinophagia</taxon>
        <taxon>Chitinophagales</taxon>
        <taxon>Chitinophagaceae</taxon>
        <taxon>Flaviaestuariibacter</taxon>
    </lineage>
</organism>
<name>A0ABP8HRA3_9BACT</name>
<reference evidence="2" key="1">
    <citation type="journal article" date="2019" name="Int. J. Syst. Evol. Microbiol.">
        <title>The Global Catalogue of Microorganisms (GCM) 10K type strain sequencing project: providing services to taxonomists for standard genome sequencing and annotation.</title>
        <authorList>
            <consortium name="The Broad Institute Genomics Platform"/>
            <consortium name="The Broad Institute Genome Sequencing Center for Infectious Disease"/>
            <person name="Wu L."/>
            <person name="Ma J."/>
        </authorList>
    </citation>
    <scope>NUCLEOTIDE SEQUENCE [LARGE SCALE GENOMIC DNA]</scope>
    <source>
        <strain evidence="2">JCM 17919</strain>
    </source>
</reference>
<proteinExistence type="predicted"/>
<protein>
    <recommendedName>
        <fullName evidence="3">Glycine zipper family protein</fullName>
    </recommendedName>
</protein>
<evidence type="ECO:0008006" key="3">
    <source>
        <dbReference type="Google" id="ProtNLM"/>
    </source>
</evidence>
<dbReference type="EMBL" id="BAABGY010000016">
    <property type="protein sequence ID" value="GAA4343127.1"/>
    <property type="molecule type" value="Genomic_DNA"/>
</dbReference>
<gene>
    <name evidence="1" type="ORF">GCM10023184_43200</name>
</gene>
<dbReference type="RefSeq" id="WP_345258047.1">
    <property type="nucleotide sequence ID" value="NZ_BAABGY010000016.1"/>
</dbReference>
<comment type="caution">
    <text evidence="1">The sequence shown here is derived from an EMBL/GenBank/DDBJ whole genome shotgun (WGS) entry which is preliminary data.</text>
</comment>